<dbReference type="Proteomes" id="UP000596661">
    <property type="component" value="Unassembled WGS sequence"/>
</dbReference>
<evidence type="ECO:0000313" key="1">
    <source>
        <dbReference type="EnsemblPlants" id="cds.evm.model.10.740"/>
    </source>
</evidence>
<sequence length="129" mass="13546">MRCEKRLGKEIGKVVFGVDMDELKRPLCTRSQTIRQSMSICLAFSWVEGGRTILGPESPSSIEGYVERHEGQLVGAGTTAKGGEIAAFLVVGRDTYDGCNGAFKVGGTPIRSGSGEGLRVAGIGPIVGT</sequence>
<organism evidence="1 2">
    <name type="scientific">Cannabis sativa</name>
    <name type="common">Hemp</name>
    <name type="synonym">Marijuana</name>
    <dbReference type="NCBI Taxonomy" id="3483"/>
    <lineage>
        <taxon>Eukaryota</taxon>
        <taxon>Viridiplantae</taxon>
        <taxon>Streptophyta</taxon>
        <taxon>Embryophyta</taxon>
        <taxon>Tracheophyta</taxon>
        <taxon>Spermatophyta</taxon>
        <taxon>Magnoliopsida</taxon>
        <taxon>eudicotyledons</taxon>
        <taxon>Gunneridae</taxon>
        <taxon>Pentapetalae</taxon>
        <taxon>rosids</taxon>
        <taxon>fabids</taxon>
        <taxon>Rosales</taxon>
        <taxon>Cannabaceae</taxon>
        <taxon>Cannabis</taxon>
    </lineage>
</organism>
<dbReference type="Gramene" id="evm.model.10.740">
    <property type="protein sequence ID" value="cds.evm.model.10.740"/>
    <property type="gene ID" value="evm.TU.10.740"/>
</dbReference>
<dbReference type="EMBL" id="UZAU01000811">
    <property type="status" value="NOT_ANNOTATED_CDS"/>
    <property type="molecule type" value="Genomic_DNA"/>
</dbReference>
<proteinExistence type="predicted"/>
<dbReference type="AlphaFoldDB" id="A0A803QQ64"/>
<evidence type="ECO:0000313" key="2">
    <source>
        <dbReference type="Proteomes" id="UP000596661"/>
    </source>
</evidence>
<dbReference type="EnsemblPlants" id="evm.model.10.740">
    <property type="protein sequence ID" value="cds.evm.model.10.740"/>
    <property type="gene ID" value="evm.TU.10.740"/>
</dbReference>
<keyword evidence="2" id="KW-1185">Reference proteome</keyword>
<protein>
    <submittedName>
        <fullName evidence="1">Uncharacterized protein</fullName>
    </submittedName>
</protein>
<reference evidence="1" key="1">
    <citation type="submission" date="2021-03" db="UniProtKB">
        <authorList>
            <consortium name="EnsemblPlants"/>
        </authorList>
    </citation>
    <scope>IDENTIFICATION</scope>
</reference>
<name>A0A803QQ64_CANSA</name>
<accession>A0A803QQ64</accession>